<reference evidence="1 2" key="1">
    <citation type="submission" date="2017-03" db="EMBL/GenBank/DDBJ databases">
        <title>Genomes of endolithic fungi from Antarctica.</title>
        <authorList>
            <person name="Coleine C."/>
            <person name="Masonjones S."/>
            <person name="Stajich J.E."/>
        </authorList>
    </citation>
    <scope>NUCLEOTIDE SEQUENCE [LARGE SCALE GENOMIC DNA]</scope>
    <source>
        <strain evidence="1 2">CCFEE 6315</strain>
    </source>
</reference>
<dbReference type="InterPro" id="IPR001005">
    <property type="entry name" value="SANT/Myb"/>
</dbReference>
<dbReference type="CDD" id="cd00167">
    <property type="entry name" value="SANT"/>
    <property type="match status" value="1"/>
</dbReference>
<name>A0A4U0TWJ8_9PEZI</name>
<dbReference type="Gene3D" id="1.10.10.60">
    <property type="entry name" value="Homeodomain-like"/>
    <property type="match status" value="1"/>
</dbReference>
<dbReference type="EMBL" id="NAJL01000027">
    <property type="protein sequence ID" value="TKA26674.1"/>
    <property type="molecule type" value="Genomic_DNA"/>
</dbReference>
<proteinExistence type="predicted"/>
<evidence type="ECO:0000313" key="2">
    <source>
        <dbReference type="Proteomes" id="UP000308549"/>
    </source>
</evidence>
<evidence type="ECO:0008006" key="3">
    <source>
        <dbReference type="Google" id="ProtNLM"/>
    </source>
</evidence>
<dbReference type="InterPro" id="IPR009057">
    <property type="entry name" value="Homeodomain-like_sf"/>
</dbReference>
<dbReference type="SUPFAM" id="SSF46689">
    <property type="entry name" value="Homeodomain-like"/>
    <property type="match status" value="1"/>
</dbReference>
<dbReference type="AlphaFoldDB" id="A0A4U0TWJ8"/>
<protein>
    <recommendedName>
        <fullName evidence="3">SANT domain-containing protein</fullName>
    </recommendedName>
</protein>
<organism evidence="1 2">
    <name type="scientific">Salinomyces thailandicus</name>
    <dbReference type="NCBI Taxonomy" id="706561"/>
    <lineage>
        <taxon>Eukaryota</taxon>
        <taxon>Fungi</taxon>
        <taxon>Dikarya</taxon>
        <taxon>Ascomycota</taxon>
        <taxon>Pezizomycotina</taxon>
        <taxon>Dothideomycetes</taxon>
        <taxon>Dothideomycetidae</taxon>
        <taxon>Mycosphaerellales</taxon>
        <taxon>Teratosphaeriaceae</taxon>
        <taxon>Salinomyces</taxon>
    </lineage>
</organism>
<keyword evidence="2" id="KW-1185">Reference proteome</keyword>
<dbReference type="OrthoDB" id="10258692at2759"/>
<evidence type="ECO:0000313" key="1">
    <source>
        <dbReference type="EMBL" id="TKA26674.1"/>
    </source>
</evidence>
<gene>
    <name evidence="1" type="ORF">B0A50_04782</name>
</gene>
<dbReference type="Proteomes" id="UP000308549">
    <property type="component" value="Unassembled WGS sequence"/>
</dbReference>
<comment type="caution">
    <text evidence="1">The sequence shown here is derived from an EMBL/GenBank/DDBJ whole genome shotgun (WGS) entry which is preliminary data.</text>
</comment>
<accession>A0A4U0TWJ8</accession>
<sequence length="403" mass="44961">MYAGYGEAEVPELQSLQQTPICIPCENQSRLLAPAEVLSAFAYAPDIEPFTDLEQLVFAQAFKETPKEMGKIASLLKGRSEKDCIHHYYASKWDARFKIKSSRQLEVERDVAMKKAQKAAAAAAKSVEYVQQVRAADCEAGRTLRSHAEASNTIIEPMELVSKAEVITQKIDQIQHWDPDTPPIDQEIVRLNAVLDTSGVPWREALPSPLQLPIVIQRPDLAILRRSFTEDSPFNNISDNDLLKWLRSATVLPLLSDWYEACLRNSNVYIQLQRALPPCDRPWDAHAATIASFAQSYRGRELELAGPNAQALQTCARYTAKLCNSNGRFLQLCGLGGLSAGSERYLACARVLLMAFRNLTGDGAGFFGVLLRTELTGLVKRDVRPAWEEKYLFEGEEDTGLGW</sequence>